<dbReference type="Proteomes" id="UP000268652">
    <property type="component" value="Unassembled WGS sequence"/>
</dbReference>
<evidence type="ECO:0000313" key="4">
    <source>
        <dbReference type="Proteomes" id="UP000268652"/>
    </source>
</evidence>
<feature type="chain" id="PRO_5038514039" description="Sporulation delaying protein family toxin" evidence="1">
    <location>
        <begin position="18"/>
        <end position="204"/>
    </location>
</feature>
<gene>
    <name evidence="3" type="ORF">D7318_24010</name>
    <name evidence="2" type="ORF">D7319_24645</name>
</gene>
<dbReference type="Proteomes" id="UP000275024">
    <property type="component" value="Unassembled WGS sequence"/>
</dbReference>
<dbReference type="EMBL" id="RBDY01000023">
    <property type="protein sequence ID" value="RKN17558.1"/>
    <property type="molecule type" value="Genomic_DNA"/>
</dbReference>
<sequence>MIAAVAIVAGGASTAYAVGGGSGTAQAAAVRTAFAPGSAEDGRELFRAIFFGQGGTAKALAERDGELFSAVGDFYAENNTEEALAGGAAVLDLLESDDAAYFASFSAELRSGAPERVEAALLASQEDLEALEIEKTEIDGGATCIYVVSVVAAVNVAGVANAAVVAAAVNFVVAANWFWSAPAGGTDGLSQEAAIAQVTSALQL</sequence>
<dbReference type="Pfam" id="PF26137">
    <property type="entry name" value="Toxin_SdpC"/>
    <property type="match status" value="1"/>
</dbReference>
<reference evidence="4 5" key="1">
    <citation type="submission" date="2018-09" db="EMBL/GenBank/DDBJ databases">
        <title>Streptomyces sp. nov. DS1-2, an endophytic actinomycete isolated from roots of Dendrobium scabrilingue.</title>
        <authorList>
            <person name="Kuncharoen N."/>
            <person name="Kudo T."/>
            <person name="Ohkuma M."/>
            <person name="Yuki M."/>
            <person name="Tanasupawat S."/>
        </authorList>
    </citation>
    <scope>NUCLEOTIDE SEQUENCE [LARGE SCALE GENOMIC DNA]</scope>
    <source>
        <strain evidence="2 5">AZ1-7</strain>
        <strain evidence="3 4">DS1-2</strain>
    </source>
</reference>
<dbReference type="EMBL" id="RBDX01000025">
    <property type="protein sequence ID" value="RKN05718.1"/>
    <property type="molecule type" value="Genomic_DNA"/>
</dbReference>
<keyword evidence="1" id="KW-0732">Signal</keyword>
<organism evidence="2 5">
    <name type="scientific">Streptomyces radicis</name>
    <dbReference type="NCBI Taxonomy" id="1750517"/>
    <lineage>
        <taxon>Bacteria</taxon>
        <taxon>Bacillati</taxon>
        <taxon>Actinomycetota</taxon>
        <taxon>Actinomycetes</taxon>
        <taxon>Kitasatosporales</taxon>
        <taxon>Streptomycetaceae</taxon>
        <taxon>Streptomyces</taxon>
    </lineage>
</organism>
<feature type="signal peptide" evidence="1">
    <location>
        <begin position="1"/>
        <end position="17"/>
    </location>
</feature>
<evidence type="ECO:0000313" key="3">
    <source>
        <dbReference type="EMBL" id="RKN17558.1"/>
    </source>
</evidence>
<name>A0A3A9VXN2_9ACTN</name>
<keyword evidence="4" id="KW-1185">Reference proteome</keyword>
<accession>A0A3A9VXN2</accession>
<dbReference type="AlphaFoldDB" id="A0A3A9VXN2"/>
<evidence type="ECO:0000313" key="2">
    <source>
        <dbReference type="EMBL" id="RKN05718.1"/>
    </source>
</evidence>
<protein>
    <recommendedName>
        <fullName evidence="6">Sporulation delaying protein family toxin</fullName>
    </recommendedName>
</protein>
<comment type="caution">
    <text evidence="2">The sequence shown here is derived from an EMBL/GenBank/DDBJ whole genome shotgun (WGS) entry which is preliminary data.</text>
</comment>
<evidence type="ECO:0000313" key="5">
    <source>
        <dbReference type="Proteomes" id="UP000275024"/>
    </source>
</evidence>
<evidence type="ECO:0008006" key="6">
    <source>
        <dbReference type="Google" id="ProtNLM"/>
    </source>
</evidence>
<proteinExistence type="predicted"/>
<evidence type="ECO:0000256" key="1">
    <source>
        <dbReference type="SAM" id="SignalP"/>
    </source>
</evidence>
<dbReference type="InterPro" id="IPR023888">
    <property type="entry name" value="SdpC-like"/>
</dbReference>